<gene>
    <name evidence="1" type="ORF">HPB49_010313</name>
</gene>
<dbReference type="Proteomes" id="UP000821865">
    <property type="component" value="Chromosome 1"/>
</dbReference>
<comment type="caution">
    <text evidence="1">The sequence shown here is derived from an EMBL/GenBank/DDBJ whole genome shotgun (WGS) entry which is preliminary data.</text>
</comment>
<accession>A0ACB8DZ82</accession>
<protein>
    <submittedName>
        <fullName evidence="1">Uncharacterized protein</fullName>
    </submittedName>
</protein>
<reference evidence="1" key="1">
    <citation type="submission" date="2020-05" db="EMBL/GenBank/DDBJ databases">
        <title>Large-scale comparative analyses of tick genomes elucidate their genetic diversity and vector capacities.</title>
        <authorList>
            <person name="Jia N."/>
            <person name="Wang J."/>
            <person name="Shi W."/>
            <person name="Du L."/>
            <person name="Sun Y."/>
            <person name="Zhan W."/>
            <person name="Jiang J."/>
            <person name="Wang Q."/>
            <person name="Zhang B."/>
            <person name="Ji P."/>
            <person name="Sakyi L.B."/>
            <person name="Cui X."/>
            <person name="Yuan T."/>
            <person name="Jiang B."/>
            <person name="Yang W."/>
            <person name="Lam T.T.-Y."/>
            <person name="Chang Q."/>
            <person name="Ding S."/>
            <person name="Wang X."/>
            <person name="Zhu J."/>
            <person name="Ruan X."/>
            <person name="Zhao L."/>
            <person name="Wei J."/>
            <person name="Que T."/>
            <person name="Du C."/>
            <person name="Cheng J."/>
            <person name="Dai P."/>
            <person name="Han X."/>
            <person name="Huang E."/>
            <person name="Gao Y."/>
            <person name="Liu J."/>
            <person name="Shao H."/>
            <person name="Ye R."/>
            <person name="Li L."/>
            <person name="Wei W."/>
            <person name="Wang X."/>
            <person name="Wang C."/>
            <person name="Yang T."/>
            <person name="Huo Q."/>
            <person name="Li W."/>
            <person name="Guo W."/>
            <person name="Chen H."/>
            <person name="Zhou L."/>
            <person name="Ni X."/>
            <person name="Tian J."/>
            <person name="Zhou Y."/>
            <person name="Sheng Y."/>
            <person name="Liu T."/>
            <person name="Pan Y."/>
            <person name="Xia L."/>
            <person name="Li J."/>
            <person name="Zhao F."/>
            <person name="Cao W."/>
        </authorList>
    </citation>
    <scope>NUCLEOTIDE SEQUENCE</scope>
    <source>
        <strain evidence="1">Dsil-2018</strain>
    </source>
</reference>
<proteinExistence type="predicted"/>
<keyword evidence="2" id="KW-1185">Reference proteome</keyword>
<evidence type="ECO:0000313" key="2">
    <source>
        <dbReference type="Proteomes" id="UP000821865"/>
    </source>
</evidence>
<dbReference type="EMBL" id="CM023470">
    <property type="protein sequence ID" value="KAH7979653.1"/>
    <property type="molecule type" value="Genomic_DNA"/>
</dbReference>
<sequence length="415" mass="46422">MDCSTSDKVTVVPGGSLPENGESNGQQPSQQLTCTDGEYKLPPMPLDIKEAIERTEPGKVSSKTKSRIVGWIANHLMTIRVYPGSLYEAASRALVLEYPALRDTIGTGWDSWKVSLRYKLGYMRKSLCTVPAVQAARVAYGKRKDTQESLNIKRHCHVTADLSQHVAAQHDAATVNSHVEFMMNEVKRPNSDMIKLRDSMLQTRPARQQWIKEMRPPTGDVLNKYPALANAEMLSINNCCIFLHEEFTALTGVKLEEKILQFINQYGNRLFELAKCRRSSKEAIAGIEAELDKLEGDEKKYRFAVGVFELLPFLLKETPRFLQGPDTYPALSFKGACAATATDIIASFEGFQEEAVDIIAGMTALIELYWVFDVKYSNVSKKTFTVLEHFCGLPPTSTKKMPLVIRLISSLEQTA</sequence>
<organism evidence="1 2">
    <name type="scientific">Dermacentor silvarum</name>
    <name type="common">Tick</name>
    <dbReference type="NCBI Taxonomy" id="543639"/>
    <lineage>
        <taxon>Eukaryota</taxon>
        <taxon>Metazoa</taxon>
        <taxon>Ecdysozoa</taxon>
        <taxon>Arthropoda</taxon>
        <taxon>Chelicerata</taxon>
        <taxon>Arachnida</taxon>
        <taxon>Acari</taxon>
        <taxon>Parasitiformes</taxon>
        <taxon>Ixodida</taxon>
        <taxon>Ixodoidea</taxon>
        <taxon>Ixodidae</taxon>
        <taxon>Rhipicephalinae</taxon>
        <taxon>Dermacentor</taxon>
    </lineage>
</organism>
<name>A0ACB8DZ82_DERSI</name>
<evidence type="ECO:0000313" key="1">
    <source>
        <dbReference type="EMBL" id="KAH7979653.1"/>
    </source>
</evidence>